<dbReference type="AlphaFoldDB" id="R9P462"/>
<dbReference type="EMBL" id="DF238801">
    <property type="protein sequence ID" value="GAC96151.1"/>
    <property type="molecule type" value="Genomic_DNA"/>
</dbReference>
<comment type="catalytic activity">
    <reaction evidence="1">
        <text>Catalyzes the rearrangement of -S-S- bonds in proteins.</text>
        <dbReference type="EC" id="5.3.4.1"/>
    </reaction>
</comment>
<evidence type="ECO:0000256" key="4">
    <source>
        <dbReference type="ARBA" id="ARBA00022729"/>
    </source>
</evidence>
<organism evidence="11 12">
    <name type="scientific">Pseudozyma hubeiensis (strain SY62)</name>
    <name type="common">Yeast</name>
    <dbReference type="NCBI Taxonomy" id="1305764"/>
    <lineage>
        <taxon>Eukaryota</taxon>
        <taxon>Fungi</taxon>
        <taxon>Dikarya</taxon>
        <taxon>Basidiomycota</taxon>
        <taxon>Ustilaginomycotina</taxon>
        <taxon>Ustilaginomycetes</taxon>
        <taxon>Ustilaginales</taxon>
        <taxon>Ustilaginaceae</taxon>
        <taxon>Pseudozyma</taxon>
    </lineage>
</organism>
<dbReference type="Pfam" id="PF00085">
    <property type="entry name" value="Thioredoxin"/>
    <property type="match status" value="2"/>
</dbReference>
<dbReference type="InterPro" id="IPR017937">
    <property type="entry name" value="Thioredoxin_CS"/>
</dbReference>
<dbReference type="InterPro" id="IPR013766">
    <property type="entry name" value="Thioredoxin_domain"/>
</dbReference>
<dbReference type="NCBIfam" id="TIGR01126">
    <property type="entry name" value="pdi_dom"/>
    <property type="match status" value="2"/>
</dbReference>
<reference evidence="12" key="1">
    <citation type="journal article" date="2013" name="Genome Announc.">
        <title>Draft genome sequence of the basidiomycetous yeast-like fungus Pseudozyma hubeiensis SY62, which produces an abundant amount of the biosurfactant mannosylerythritol lipids.</title>
        <authorList>
            <person name="Konishi M."/>
            <person name="Hatada Y."/>
            <person name="Horiuchi J."/>
        </authorList>
    </citation>
    <scope>NUCLEOTIDE SEQUENCE [LARGE SCALE GENOMIC DNA]</scope>
    <source>
        <strain evidence="12">SY62</strain>
    </source>
</reference>
<evidence type="ECO:0000313" key="11">
    <source>
        <dbReference type="EMBL" id="GAC96151.1"/>
    </source>
</evidence>
<feature type="domain" description="Thioredoxin" evidence="10">
    <location>
        <begin position="265"/>
        <end position="386"/>
    </location>
</feature>
<dbReference type="RefSeq" id="XP_012189738.1">
    <property type="nucleotide sequence ID" value="XM_012334348.1"/>
</dbReference>
<dbReference type="Pfam" id="PF07749">
    <property type="entry name" value="ERp29"/>
    <property type="match status" value="1"/>
</dbReference>
<dbReference type="PROSITE" id="PS00194">
    <property type="entry name" value="THIOREDOXIN_1"/>
    <property type="match status" value="2"/>
</dbReference>
<evidence type="ECO:0000256" key="9">
    <source>
        <dbReference type="RuleBase" id="RU004208"/>
    </source>
</evidence>
<dbReference type="Proteomes" id="UP000014071">
    <property type="component" value="Unassembled WGS sequence"/>
</dbReference>
<evidence type="ECO:0000256" key="8">
    <source>
        <dbReference type="ARBA" id="ARBA00023284"/>
    </source>
</evidence>
<dbReference type="InterPro" id="IPR051063">
    <property type="entry name" value="PDI"/>
</dbReference>
<dbReference type="SUPFAM" id="SSF47933">
    <property type="entry name" value="ERP29 C domain-like"/>
    <property type="match status" value="1"/>
</dbReference>
<dbReference type="OrthoDB" id="10264505at2759"/>
<dbReference type="PANTHER" id="PTHR45672:SF11">
    <property type="entry name" value="PROTEIN DISULFIDE-ISOMERASE C17H9.14C"/>
    <property type="match status" value="1"/>
</dbReference>
<dbReference type="PROSITE" id="PS51352">
    <property type="entry name" value="THIOREDOXIN_2"/>
    <property type="match status" value="2"/>
</dbReference>
<dbReference type="PANTHER" id="PTHR45672">
    <property type="entry name" value="PROTEIN DISULFIDE-ISOMERASE C17H9.14C-RELATED"/>
    <property type="match status" value="1"/>
</dbReference>
<dbReference type="HOGENOM" id="CLU_038617_1_1_1"/>
<dbReference type="CDD" id="cd02998">
    <property type="entry name" value="PDI_a_ERp38"/>
    <property type="match status" value="2"/>
</dbReference>
<protein>
    <recommendedName>
        <fullName evidence="3">protein disulfide-isomerase</fullName>
        <ecNumber evidence="3">5.3.4.1</ecNumber>
    </recommendedName>
</protein>
<dbReference type="Gene3D" id="3.40.30.10">
    <property type="entry name" value="Glutaredoxin"/>
    <property type="match status" value="2"/>
</dbReference>
<evidence type="ECO:0000256" key="6">
    <source>
        <dbReference type="ARBA" id="ARBA00023157"/>
    </source>
</evidence>
<dbReference type="STRING" id="1305764.R9P462"/>
<feature type="domain" description="Thioredoxin" evidence="10">
    <location>
        <begin position="137"/>
        <end position="263"/>
    </location>
</feature>
<dbReference type="PRINTS" id="PR00421">
    <property type="entry name" value="THIOREDOXIN"/>
</dbReference>
<evidence type="ECO:0000313" key="12">
    <source>
        <dbReference type="Proteomes" id="UP000014071"/>
    </source>
</evidence>
<dbReference type="Gene3D" id="1.20.1150.12">
    <property type="entry name" value="Endoplasmic reticulum resident protein 29, C-terminal domain"/>
    <property type="match status" value="1"/>
</dbReference>
<dbReference type="InterPro" id="IPR036356">
    <property type="entry name" value="ERp29_C_sf"/>
</dbReference>
<name>R9P462_PSEHS</name>
<gene>
    <name evidence="11" type="ORF">PHSY_003731</name>
</gene>
<evidence type="ECO:0000256" key="7">
    <source>
        <dbReference type="ARBA" id="ARBA00023235"/>
    </source>
</evidence>
<evidence type="ECO:0000256" key="2">
    <source>
        <dbReference type="ARBA" id="ARBA00006347"/>
    </source>
</evidence>
<dbReference type="InterPro" id="IPR036249">
    <property type="entry name" value="Thioredoxin-like_sf"/>
</dbReference>
<evidence type="ECO:0000256" key="3">
    <source>
        <dbReference type="ARBA" id="ARBA00012723"/>
    </source>
</evidence>
<keyword evidence="7 11" id="KW-0413">Isomerase</keyword>
<accession>R9P462</accession>
<dbReference type="GO" id="GO:0006457">
    <property type="term" value="P:protein folding"/>
    <property type="evidence" value="ECO:0007669"/>
    <property type="project" value="TreeGrafter"/>
</dbReference>
<comment type="similarity">
    <text evidence="2 9">Belongs to the protein disulfide isomerase family.</text>
</comment>
<dbReference type="SUPFAM" id="SSF52833">
    <property type="entry name" value="Thioredoxin-like"/>
    <property type="match status" value="2"/>
</dbReference>
<proteinExistence type="inferred from homology"/>
<dbReference type="eggNOG" id="KOG0191">
    <property type="taxonomic scope" value="Eukaryota"/>
</dbReference>
<evidence type="ECO:0000259" key="10">
    <source>
        <dbReference type="PROSITE" id="PS51352"/>
    </source>
</evidence>
<evidence type="ECO:0000256" key="1">
    <source>
        <dbReference type="ARBA" id="ARBA00001182"/>
    </source>
</evidence>
<dbReference type="CDD" id="cd00238">
    <property type="entry name" value="ERp29c"/>
    <property type="match status" value="1"/>
</dbReference>
<evidence type="ECO:0000256" key="5">
    <source>
        <dbReference type="ARBA" id="ARBA00022737"/>
    </source>
</evidence>
<keyword evidence="12" id="KW-1185">Reference proteome</keyword>
<dbReference type="GO" id="GO:0003756">
    <property type="term" value="F:protein disulfide isomerase activity"/>
    <property type="evidence" value="ECO:0007669"/>
    <property type="project" value="UniProtKB-EC"/>
</dbReference>
<keyword evidence="5" id="KW-0677">Repeat</keyword>
<sequence>MELDGVATEPCPMHGFMRMTKLLLMRGGSKIRSGRVGSARVLDGRLLLRRLKLKSNIYDYVRSQSAFTEDEKSPMATSDWQLSVDMSDKRPWTAERGVWLELSFFGRIWCTTLFCLAPPSAFDVPVDKSTSTNMKLLSFSFALLILAATALAGNVLDLTATKDFDKHIGKSQGVLVKYFAPWCGHCKSLAPTYEKVADAFAQQKDTVLIAKVDADKNKDLGVKAGIKGFPTLKWYPAGSTEPEEFNSGRDLDSIAKLVTEKSGKKSTIKPPPPPSAEQLTSRNFDQIVLDEDKDVLVEFYAPWCGHCKNLNPTYQQVAADFSGDDDCVVAQMDADADANKPIAQRYGVSSYPTLMFFPKGDKSNLQPYNGGRSEEEFIKFLNEKCQTWRTKGGVLSELAGRMPTLDGFAARWYTSPADKRDSIYNEFIDYVKTMKTSPKSDKKKNDVGDLYLRVLEKANQSAGYIEKETKRLSTILKKHAEGTSQLAAKKVDELTKKKNVLLAFVNERIAAQAEKQKKEAEKRAAEAKDEL</sequence>
<dbReference type="GO" id="GO:0005783">
    <property type="term" value="C:endoplasmic reticulum"/>
    <property type="evidence" value="ECO:0007669"/>
    <property type="project" value="InterPro"/>
</dbReference>
<dbReference type="InterPro" id="IPR005788">
    <property type="entry name" value="PDI_thioredoxin-like_dom"/>
</dbReference>
<keyword evidence="8" id="KW-0676">Redox-active center</keyword>
<dbReference type="InterPro" id="IPR011679">
    <property type="entry name" value="ERp29_C"/>
</dbReference>
<dbReference type="EC" id="5.3.4.1" evidence="3"/>
<keyword evidence="6" id="KW-1015">Disulfide bond</keyword>
<dbReference type="GeneID" id="24109017"/>
<keyword evidence="4" id="KW-0732">Signal</keyword>